<dbReference type="AlphaFoldDB" id="A0A923LWQ3"/>
<organism evidence="2 3">
    <name type="scientific">Agathobaculum faecis</name>
    <dbReference type="NCBI Taxonomy" id="2763013"/>
    <lineage>
        <taxon>Bacteria</taxon>
        <taxon>Bacillati</taxon>
        <taxon>Bacillota</taxon>
        <taxon>Clostridia</taxon>
        <taxon>Eubacteriales</taxon>
        <taxon>Butyricicoccaceae</taxon>
        <taxon>Agathobaculum</taxon>
    </lineage>
</organism>
<dbReference type="PANTHER" id="PTHR38730">
    <property type="entry name" value="SLL7028 PROTEIN"/>
    <property type="match status" value="1"/>
</dbReference>
<dbReference type="PANTHER" id="PTHR38730:SF1">
    <property type="entry name" value="SLL7028 PROTEIN"/>
    <property type="match status" value="1"/>
</dbReference>
<feature type="domain" description="Putative metallopeptidase" evidence="1">
    <location>
        <begin position="17"/>
        <end position="212"/>
    </location>
</feature>
<protein>
    <recommendedName>
        <fullName evidence="1">Putative metallopeptidase domain-containing protein</fullName>
    </recommendedName>
</protein>
<comment type="caution">
    <text evidence="2">The sequence shown here is derived from an EMBL/GenBank/DDBJ whole genome shotgun (WGS) entry which is preliminary data.</text>
</comment>
<dbReference type="Proteomes" id="UP000606499">
    <property type="component" value="Unassembled WGS sequence"/>
</dbReference>
<evidence type="ECO:0000259" key="1">
    <source>
        <dbReference type="Pfam" id="PF13203"/>
    </source>
</evidence>
<dbReference type="Pfam" id="PF13203">
    <property type="entry name" value="DUF2201_N"/>
    <property type="match status" value="1"/>
</dbReference>
<dbReference type="RefSeq" id="WP_107631063.1">
    <property type="nucleotide sequence ID" value="NZ_JACOPL010000007.1"/>
</dbReference>
<gene>
    <name evidence="2" type="ORF">H8S45_08530</name>
</gene>
<proteinExistence type="predicted"/>
<accession>A0A923LWQ3</accession>
<evidence type="ECO:0000313" key="2">
    <source>
        <dbReference type="EMBL" id="MBC5725500.1"/>
    </source>
</evidence>
<evidence type="ECO:0000313" key="3">
    <source>
        <dbReference type="Proteomes" id="UP000606499"/>
    </source>
</evidence>
<dbReference type="InterPro" id="IPR025154">
    <property type="entry name" value="Put_metallopeptidase_dom"/>
</dbReference>
<sequence>MAQSERWQKIGREILFSARTELYMSLPFLDTALAALTVSDGYDTATLATDSRALYYSGPWLAQQYERSRANVCRAYLHTVFHCLLRHPAKARGRDRALWDLACDVAVESMLDALDYRCLQADKPSVRRQHLYRQLRESMPVLTAEAVYRQFRRERAGLYDCAALSRVFHVDDHALWPEESDDEQERQWQRAAEQTQTAMETVFSNQAAGGEAVREQLAVSARGTADYRSFLRRFAALREEVAVDADSFDYGYYAYGLRHFGNMPLIEPLETREVRRIEDFVIAIDTSMSTSGELVRGFLSHTYALLRENESFFRRFNLRILQCDDQLRADRRITCERELREYMEHFELIGQSATDFRPVFAHVDRLVSEGAFHHLRGLLYFTDGLGIYPKKRPRYDAAFVMLEGEAYPDNVPPWGIRLILRESELSAG</sequence>
<dbReference type="EMBL" id="JACOPL010000007">
    <property type="protein sequence ID" value="MBC5725500.1"/>
    <property type="molecule type" value="Genomic_DNA"/>
</dbReference>
<keyword evidence="3" id="KW-1185">Reference proteome</keyword>
<name>A0A923LWQ3_9FIRM</name>
<reference evidence="2" key="1">
    <citation type="submission" date="2020-08" db="EMBL/GenBank/DDBJ databases">
        <title>Genome public.</title>
        <authorList>
            <person name="Liu C."/>
            <person name="Sun Q."/>
        </authorList>
    </citation>
    <scope>NUCLEOTIDE SEQUENCE</scope>
    <source>
        <strain evidence="2">NSJ-28</strain>
    </source>
</reference>